<dbReference type="SUPFAM" id="SSF52540">
    <property type="entry name" value="P-loop containing nucleoside triphosphate hydrolases"/>
    <property type="match status" value="1"/>
</dbReference>
<dbReference type="CDD" id="cd00009">
    <property type="entry name" value="AAA"/>
    <property type="match status" value="1"/>
</dbReference>
<dbReference type="GO" id="GO:0016887">
    <property type="term" value="F:ATP hydrolysis activity"/>
    <property type="evidence" value="ECO:0007669"/>
    <property type="project" value="InterPro"/>
</dbReference>
<evidence type="ECO:0000313" key="2">
    <source>
        <dbReference type="EMBL" id="RFA38054.1"/>
    </source>
</evidence>
<dbReference type="Proteomes" id="UP000256763">
    <property type="component" value="Unassembled WGS sequence"/>
</dbReference>
<dbReference type="InterPro" id="IPR003959">
    <property type="entry name" value="ATPase_AAA_core"/>
</dbReference>
<dbReference type="Gene3D" id="3.40.50.300">
    <property type="entry name" value="P-loop containing nucleotide triphosphate hydrolases"/>
    <property type="match status" value="1"/>
</dbReference>
<proteinExistence type="predicted"/>
<keyword evidence="3" id="KW-1185">Reference proteome</keyword>
<sequence>MRFQGSSTYVATDDLTTAVNAAATLNRPLLIKGEPGTGKTMLAEEVAKGLGMPFFEWHVKSTTKAQQGLYEYDAVSRLRDSQLGDERVYDIANYIVRGPLWRCFEAEERPVLLIDEIDKADIEFPNDLLREIDRMEFYVYETQQVVQAKHKPVIIITSNNEKELPDAFLRRCFFHYIRFPEKDTMAQIVDVHYPGLKKELLAEALELFFDLREVPGLKKKPSTSELLDWLKLLMAEDVTAETLRESTQRKMLPPLYGALLKNEQDVTLFERVMFMARRKSGS</sequence>
<dbReference type="PANTHER" id="PTHR42759">
    <property type="entry name" value="MOXR FAMILY PROTEIN"/>
    <property type="match status" value="1"/>
</dbReference>
<dbReference type="InterPro" id="IPR003593">
    <property type="entry name" value="AAA+_ATPase"/>
</dbReference>
<accession>A0A3E0WYH8</accession>
<gene>
    <name evidence="2" type="ORF">CAL65_06875</name>
</gene>
<evidence type="ECO:0000259" key="1">
    <source>
        <dbReference type="SMART" id="SM00382"/>
    </source>
</evidence>
<dbReference type="Pfam" id="PF00004">
    <property type="entry name" value="AAA"/>
    <property type="match status" value="1"/>
</dbReference>
<organism evidence="2 3">
    <name type="scientific">Alkalilimnicola ehrlichii</name>
    <dbReference type="NCBI Taxonomy" id="351052"/>
    <lineage>
        <taxon>Bacteria</taxon>
        <taxon>Pseudomonadati</taxon>
        <taxon>Pseudomonadota</taxon>
        <taxon>Gammaproteobacteria</taxon>
        <taxon>Chromatiales</taxon>
        <taxon>Ectothiorhodospiraceae</taxon>
        <taxon>Alkalilimnicola</taxon>
    </lineage>
</organism>
<keyword evidence="2" id="KW-0547">Nucleotide-binding</keyword>
<feature type="domain" description="AAA+ ATPase" evidence="1">
    <location>
        <begin position="25"/>
        <end position="183"/>
    </location>
</feature>
<dbReference type="EMBL" id="NFZW01000005">
    <property type="protein sequence ID" value="RFA38054.1"/>
    <property type="molecule type" value="Genomic_DNA"/>
</dbReference>
<dbReference type="AlphaFoldDB" id="A0A3E0WYH8"/>
<comment type="caution">
    <text evidence="2">The sequence shown here is derived from an EMBL/GenBank/DDBJ whole genome shotgun (WGS) entry which is preliminary data.</text>
</comment>
<dbReference type="RefSeq" id="WP_116347634.1">
    <property type="nucleotide sequence ID" value="NZ_NFZW01000005.1"/>
</dbReference>
<dbReference type="GO" id="GO:0005524">
    <property type="term" value="F:ATP binding"/>
    <property type="evidence" value="ECO:0007669"/>
    <property type="project" value="UniProtKB-KW"/>
</dbReference>
<evidence type="ECO:0000313" key="3">
    <source>
        <dbReference type="Proteomes" id="UP000256763"/>
    </source>
</evidence>
<name>A0A3E0WYH8_9GAMM</name>
<dbReference type="InterPro" id="IPR050764">
    <property type="entry name" value="CbbQ/NirQ/NorQ/GpvN"/>
</dbReference>
<dbReference type="PANTHER" id="PTHR42759:SF1">
    <property type="entry name" value="MAGNESIUM-CHELATASE SUBUNIT CHLD"/>
    <property type="match status" value="1"/>
</dbReference>
<dbReference type="InterPro" id="IPR027417">
    <property type="entry name" value="P-loop_NTPase"/>
</dbReference>
<dbReference type="SMART" id="SM00382">
    <property type="entry name" value="AAA"/>
    <property type="match status" value="1"/>
</dbReference>
<reference evidence="3" key="1">
    <citation type="submission" date="2017-05" db="EMBL/GenBank/DDBJ databases">
        <authorList>
            <person name="Sharma S."/>
            <person name="Sidhu C."/>
            <person name="Pinnaka A.K."/>
        </authorList>
    </citation>
    <scope>NUCLEOTIDE SEQUENCE [LARGE SCALE GENOMIC DNA]</scope>
    <source>
        <strain evidence="3">AK93</strain>
    </source>
</reference>
<protein>
    <submittedName>
        <fullName evidence="2">ATP-binding protein</fullName>
    </submittedName>
</protein>
<keyword evidence="2" id="KW-0067">ATP-binding</keyword>